<protein>
    <submittedName>
        <fullName evidence="2">Uncharacterized protein</fullName>
    </submittedName>
</protein>
<evidence type="ECO:0000313" key="3">
    <source>
        <dbReference type="Proteomes" id="UP000887013"/>
    </source>
</evidence>
<feature type="transmembrane region" description="Helical" evidence="1">
    <location>
        <begin position="52"/>
        <end position="73"/>
    </location>
</feature>
<evidence type="ECO:0000313" key="2">
    <source>
        <dbReference type="EMBL" id="GFS91180.1"/>
    </source>
</evidence>
<gene>
    <name evidence="2" type="ORF">NPIL_455921</name>
</gene>
<name>A0A8X6TBT6_NEPPI</name>
<keyword evidence="1" id="KW-0472">Membrane</keyword>
<dbReference type="Proteomes" id="UP000887013">
    <property type="component" value="Unassembled WGS sequence"/>
</dbReference>
<comment type="caution">
    <text evidence="2">The sequence shown here is derived from an EMBL/GenBank/DDBJ whole genome shotgun (WGS) entry which is preliminary data.</text>
</comment>
<keyword evidence="1" id="KW-0812">Transmembrane</keyword>
<proteinExistence type="predicted"/>
<dbReference type="AlphaFoldDB" id="A0A8X6TBT6"/>
<sequence length="76" mass="8219">MSYMLSSKTFPMFPRVNVLPIATVQVGENCSSACSGKTEADWGSLAEINNIIFVRLMLLNISPKACIAALILLNSL</sequence>
<evidence type="ECO:0000256" key="1">
    <source>
        <dbReference type="SAM" id="Phobius"/>
    </source>
</evidence>
<dbReference type="EMBL" id="BMAW01053471">
    <property type="protein sequence ID" value="GFS91180.1"/>
    <property type="molecule type" value="Genomic_DNA"/>
</dbReference>
<keyword evidence="1" id="KW-1133">Transmembrane helix</keyword>
<keyword evidence="3" id="KW-1185">Reference proteome</keyword>
<organism evidence="2 3">
    <name type="scientific">Nephila pilipes</name>
    <name type="common">Giant wood spider</name>
    <name type="synonym">Nephila maculata</name>
    <dbReference type="NCBI Taxonomy" id="299642"/>
    <lineage>
        <taxon>Eukaryota</taxon>
        <taxon>Metazoa</taxon>
        <taxon>Ecdysozoa</taxon>
        <taxon>Arthropoda</taxon>
        <taxon>Chelicerata</taxon>
        <taxon>Arachnida</taxon>
        <taxon>Araneae</taxon>
        <taxon>Araneomorphae</taxon>
        <taxon>Entelegynae</taxon>
        <taxon>Araneoidea</taxon>
        <taxon>Nephilidae</taxon>
        <taxon>Nephila</taxon>
    </lineage>
</organism>
<reference evidence="2" key="1">
    <citation type="submission" date="2020-08" db="EMBL/GenBank/DDBJ databases">
        <title>Multicomponent nature underlies the extraordinary mechanical properties of spider dragline silk.</title>
        <authorList>
            <person name="Kono N."/>
            <person name="Nakamura H."/>
            <person name="Mori M."/>
            <person name="Yoshida Y."/>
            <person name="Ohtoshi R."/>
            <person name="Malay A.D."/>
            <person name="Moran D.A.P."/>
            <person name="Tomita M."/>
            <person name="Numata K."/>
            <person name="Arakawa K."/>
        </authorList>
    </citation>
    <scope>NUCLEOTIDE SEQUENCE</scope>
</reference>
<accession>A0A8X6TBT6</accession>